<dbReference type="Proteomes" id="UP000887564">
    <property type="component" value="Unplaced"/>
</dbReference>
<evidence type="ECO:0000256" key="2">
    <source>
        <dbReference type="SAM" id="MobiDB-lite"/>
    </source>
</evidence>
<dbReference type="InterPro" id="IPR008160">
    <property type="entry name" value="Collagen"/>
</dbReference>
<name>A0A914SG31_PAREQ</name>
<sequence>MKHEHAHASGVTNREKACSIGKMGPAGRPGPKGDTGAVGPVGPPGERGPSGERGPRGDPGPPGEKGEQGIPGLDAPCPTGPDGLPMPFCAWKPIDRS</sequence>
<feature type="compositionally biased region" description="Basic and acidic residues" evidence="2">
    <location>
        <begin position="1"/>
        <end position="17"/>
    </location>
</feature>
<feature type="region of interest" description="Disordered" evidence="2">
    <location>
        <begin position="1"/>
        <end position="97"/>
    </location>
</feature>
<proteinExistence type="predicted"/>
<accession>A0A914SG31</accession>
<evidence type="ECO:0000313" key="4">
    <source>
        <dbReference type="WBParaSite" id="PEQ_0001296101-mRNA-1"/>
    </source>
</evidence>
<evidence type="ECO:0000313" key="3">
    <source>
        <dbReference type="Proteomes" id="UP000887564"/>
    </source>
</evidence>
<keyword evidence="3" id="KW-1185">Reference proteome</keyword>
<keyword evidence="1" id="KW-0677">Repeat</keyword>
<organism evidence="3 4">
    <name type="scientific">Parascaris equorum</name>
    <name type="common">Equine roundworm</name>
    <dbReference type="NCBI Taxonomy" id="6256"/>
    <lineage>
        <taxon>Eukaryota</taxon>
        <taxon>Metazoa</taxon>
        <taxon>Ecdysozoa</taxon>
        <taxon>Nematoda</taxon>
        <taxon>Chromadorea</taxon>
        <taxon>Rhabditida</taxon>
        <taxon>Spirurina</taxon>
        <taxon>Ascaridomorpha</taxon>
        <taxon>Ascaridoidea</taxon>
        <taxon>Ascarididae</taxon>
        <taxon>Parascaris</taxon>
    </lineage>
</organism>
<dbReference type="AlphaFoldDB" id="A0A914SG31"/>
<dbReference type="Pfam" id="PF01391">
    <property type="entry name" value="Collagen"/>
    <property type="match status" value="1"/>
</dbReference>
<protein>
    <submittedName>
        <fullName evidence="4">Collagen triple helix repeat protein</fullName>
    </submittedName>
</protein>
<dbReference type="WBParaSite" id="PEQ_0001296101-mRNA-1">
    <property type="protein sequence ID" value="PEQ_0001296101-mRNA-1"/>
    <property type="gene ID" value="PEQ_0001296101"/>
</dbReference>
<reference evidence="4" key="1">
    <citation type="submission" date="2022-11" db="UniProtKB">
        <authorList>
            <consortium name="WormBaseParasite"/>
        </authorList>
    </citation>
    <scope>IDENTIFICATION</scope>
</reference>
<evidence type="ECO:0000256" key="1">
    <source>
        <dbReference type="ARBA" id="ARBA00022737"/>
    </source>
</evidence>